<feature type="transmembrane region" description="Helical" evidence="7">
    <location>
        <begin position="343"/>
        <end position="365"/>
    </location>
</feature>
<feature type="transmembrane region" description="Helical" evidence="7">
    <location>
        <begin position="12"/>
        <end position="35"/>
    </location>
</feature>
<comment type="caution">
    <text evidence="9">The sequence shown here is derived from an EMBL/GenBank/DDBJ whole genome shotgun (WGS) entry which is preliminary data.</text>
</comment>
<feature type="transmembrane region" description="Helical" evidence="7">
    <location>
        <begin position="81"/>
        <end position="106"/>
    </location>
</feature>
<feature type="domain" description="Major facilitator superfamily (MFS) profile" evidence="8">
    <location>
        <begin position="10"/>
        <end position="394"/>
    </location>
</feature>
<dbReference type="EMBL" id="BCMF01000018">
    <property type="protein sequence ID" value="GAX00339.1"/>
    <property type="molecule type" value="Genomic_DNA"/>
</dbReference>
<name>A0A1Z5IFA2_9LACO</name>
<feature type="transmembrane region" description="Helical" evidence="7">
    <location>
        <begin position="314"/>
        <end position="331"/>
    </location>
</feature>
<evidence type="ECO:0000256" key="1">
    <source>
        <dbReference type="ARBA" id="ARBA00004651"/>
    </source>
</evidence>
<keyword evidence="5 7" id="KW-1133">Transmembrane helix</keyword>
<protein>
    <submittedName>
        <fullName evidence="9">Major facilitator superfamily transporter</fullName>
    </submittedName>
</protein>
<evidence type="ECO:0000256" key="6">
    <source>
        <dbReference type="ARBA" id="ARBA00023136"/>
    </source>
</evidence>
<dbReference type="Gene3D" id="1.20.1250.20">
    <property type="entry name" value="MFS general substrate transporter like domains"/>
    <property type="match status" value="2"/>
</dbReference>
<evidence type="ECO:0000256" key="4">
    <source>
        <dbReference type="ARBA" id="ARBA00022692"/>
    </source>
</evidence>
<keyword evidence="2" id="KW-0813">Transport</keyword>
<evidence type="ECO:0000313" key="9">
    <source>
        <dbReference type="EMBL" id="GAX00339.1"/>
    </source>
</evidence>
<dbReference type="GO" id="GO:0005886">
    <property type="term" value="C:plasma membrane"/>
    <property type="evidence" value="ECO:0007669"/>
    <property type="project" value="UniProtKB-SubCell"/>
</dbReference>
<dbReference type="Pfam" id="PF07690">
    <property type="entry name" value="MFS_1"/>
    <property type="match status" value="1"/>
</dbReference>
<sequence length="394" mass="41969">MKSITYWHRNLMVLWMGAFMSEGAISLIVPILPLFLKSLGNYTPSQLSLLSGSIFAVTFLIKAVVSPLWGKLSDRVGHKPMLLRAAGGLSFCCFMIAIAPNVWLIILARAIQGIFSGYINNAESMIATEAPKEHKGWALGTLATGDTAGLLCGPIIGGTLATFVGFRGTFFIAALLMLAVFGLSWKLVTETFEPVPASEKMGIRDTLSAQPHIKLLLLIFVLTLIVQATNNAVNPILSLYLDDLLPSAPHLPLISGIVAALPGIATVLSAGYLGRLGDMHGQRKLLIGGLALGTLIYIPQIFVTNIWGLGSLRFITGLSIAALLPALQAILTQNTQPAALGRIFSYNQTFQALGNVCGAMISAGIASAFGYVQVFTAVCVMEALGLLLAWRLKC</sequence>
<organism evidence="9 10">
    <name type="scientific">Secundilactobacillus mixtipabuli</name>
    <dbReference type="NCBI Taxonomy" id="1435342"/>
    <lineage>
        <taxon>Bacteria</taxon>
        <taxon>Bacillati</taxon>
        <taxon>Bacillota</taxon>
        <taxon>Bacilli</taxon>
        <taxon>Lactobacillales</taxon>
        <taxon>Lactobacillaceae</taxon>
        <taxon>Secundilactobacillus</taxon>
    </lineage>
</organism>
<keyword evidence="4 7" id="KW-0812">Transmembrane</keyword>
<dbReference type="PANTHER" id="PTHR43414:SF6">
    <property type="entry name" value="MULTIDRUG RESISTANCE PROTEIN MDTG"/>
    <property type="match status" value="1"/>
</dbReference>
<evidence type="ECO:0000256" key="2">
    <source>
        <dbReference type="ARBA" id="ARBA00022448"/>
    </source>
</evidence>
<dbReference type="PROSITE" id="PS50850">
    <property type="entry name" value="MFS"/>
    <property type="match status" value="1"/>
</dbReference>
<keyword evidence="3" id="KW-1003">Cell membrane</keyword>
<dbReference type="PRINTS" id="PR01035">
    <property type="entry name" value="TCRTETA"/>
</dbReference>
<feature type="transmembrane region" description="Helical" evidence="7">
    <location>
        <begin position="47"/>
        <end position="69"/>
    </location>
</feature>
<evidence type="ECO:0000256" key="3">
    <source>
        <dbReference type="ARBA" id="ARBA00022475"/>
    </source>
</evidence>
<reference evidence="9 10" key="1">
    <citation type="submission" date="2015-11" db="EMBL/GenBank/DDBJ databases">
        <title>Draft genome sequences of new species of the genus Lactobacillus isolated from orchardgrass silage.</title>
        <authorList>
            <person name="Tohno M."/>
            <person name="Tanizawa Y."/>
            <person name="Arita M."/>
        </authorList>
    </citation>
    <scope>NUCLEOTIDE SEQUENCE [LARGE SCALE GENOMIC DNA]</scope>
    <source>
        <strain evidence="9 10">IWT30</strain>
    </source>
</reference>
<evidence type="ECO:0000313" key="10">
    <source>
        <dbReference type="Proteomes" id="UP000198374"/>
    </source>
</evidence>
<evidence type="ECO:0000259" key="8">
    <source>
        <dbReference type="PROSITE" id="PS50850"/>
    </source>
</evidence>
<feature type="transmembrane region" description="Helical" evidence="7">
    <location>
        <begin position="213"/>
        <end position="233"/>
    </location>
</feature>
<dbReference type="InterPro" id="IPR001958">
    <property type="entry name" value="Tet-R_TetA/multi-R_MdtG-like"/>
</dbReference>
<feature type="transmembrane region" description="Helical" evidence="7">
    <location>
        <begin position="170"/>
        <end position="192"/>
    </location>
</feature>
<dbReference type="InterPro" id="IPR020846">
    <property type="entry name" value="MFS_dom"/>
</dbReference>
<keyword evidence="6 7" id="KW-0472">Membrane</keyword>
<feature type="transmembrane region" description="Helical" evidence="7">
    <location>
        <begin position="253"/>
        <end position="273"/>
    </location>
</feature>
<dbReference type="GO" id="GO:0022857">
    <property type="term" value="F:transmembrane transporter activity"/>
    <property type="evidence" value="ECO:0007669"/>
    <property type="project" value="InterPro"/>
</dbReference>
<keyword evidence="10" id="KW-1185">Reference proteome</keyword>
<comment type="subcellular location">
    <subcellularLocation>
        <location evidence="1">Cell membrane</location>
        <topology evidence="1">Multi-pass membrane protein</topology>
    </subcellularLocation>
</comment>
<feature type="transmembrane region" description="Helical" evidence="7">
    <location>
        <begin position="285"/>
        <end position="308"/>
    </location>
</feature>
<dbReference type="SUPFAM" id="SSF103473">
    <property type="entry name" value="MFS general substrate transporter"/>
    <property type="match status" value="1"/>
</dbReference>
<evidence type="ECO:0000256" key="5">
    <source>
        <dbReference type="ARBA" id="ARBA00022989"/>
    </source>
</evidence>
<dbReference type="AlphaFoldDB" id="A0A1Z5IFA2"/>
<gene>
    <name evidence="9" type="ORF">IWT30_02325</name>
</gene>
<dbReference type="InterPro" id="IPR036259">
    <property type="entry name" value="MFS_trans_sf"/>
</dbReference>
<proteinExistence type="predicted"/>
<evidence type="ECO:0000256" key="7">
    <source>
        <dbReference type="SAM" id="Phobius"/>
    </source>
</evidence>
<dbReference type="Proteomes" id="UP000198374">
    <property type="component" value="Unassembled WGS sequence"/>
</dbReference>
<accession>A0A1Z5IFA2</accession>
<dbReference type="InterPro" id="IPR011701">
    <property type="entry name" value="MFS"/>
</dbReference>
<dbReference type="PANTHER" id="PTHR43414">
    <property type="entry name" value="MULTIDRUG RESISTANCE PROTEIN MDTG"/>
    <property type="match status" value="1"/>
</dbReference>